<feature type="domain" description="HTH tetR-type" evidence="5">
    <location>
        <begin position="18"/>
        <end position="78"/>
    </location>
</feature>
<comment type="caution">
    <text evidence="6">The sequence shown here is derived from an EMBL/GenBank/DDBJ whole genome shotgun (WGS) entry which is preliminary data.</text>
</comment>
<organism evidence="6 7">
    <name type="scientific">Paraburkholderia caledonica</name>
    <dbReference type="NCBI Taxonomy" id="134536"/>
    <lineage>
        <taxon>Bacteria</taxon>
        <taxon>Pseudomonadati</taxon>
        <taxon>Pseudomonadota</taxon>
        <taxon>Betaproteobacteria</taxon>
        <taxon>Burkholderiales</taxon>
        <taxon>Burkholderiaceae</taxon>
        <taxon>Paraburkholderia</taxon>
    </lineage>
</organism>
<reference evidence="6" key="1">
    <citation type="submission" date="2023-07" db="EMBL/GenBank/DDBJ databases">
        <title>Sorghum-associated microbial communities from plants grown in Nebraska, USA.</title>
        <authorList>
            <person name="Schachtman D."/>
        </authorList>
    </citation>
    <scope>NUCLEOTIDE SEQUENCE</scope>
    <source>
        <strain evidence="6">DS1061</strain>
    </source>
</reference>
<keyword evidence="2 4" id="KW-0238">DNA-binding</keyword>
<evidence type="ECO:0000256" key="4">
    <source>
        <dbReference type="PROSITE-ProRule" id="PRU00335"/>
    </source>
</evidence>
<evidence type="ECO:0000313" key="6">
    <source>
        <dbReference type="EMBL" id="MDP9647167.1"/>
    </source>
</evidence>
<name>A0AB73IBB1_9BURK</name>
<dbReference type="InterPro" id="IPR001647">
    <property type="entry name" value="HTH_TetR"/>
</dbReference>
<evidence type="ECO:0000313" key="7">
    <source>
        <dbReference type="Proteomes" id="UP001229486"/>
    </source>
</evidence>
<gene>
    <name evidence="6" type="ORF">J2793_002613</name>
</gene>
<dbReference type="Pfam" id="PF00440">
    <property type="entry name" value="TetR_N"/>
    <property type="match status" value="1"/>
</dbReference>
<dbReference type="SUPFAM" id="SSF46689">
    <property type="entry name" value="Homeodomain-like"/>
    <property type="match status" value="1"/>
</dbReference>
<protein>
    <submittedName>
        <fullName evidence="6">AcrR family transcriptional regulator</fullName>
    </submittedName>
</protein>
<keyword evidence="3" id="KW-0804">Transcription</keyword>
<dbReference type="PROSITE" id="PS50977">
    <property type="entry name" value="HTH_TETR_2"/>
    <property type="match status" value="1"/>
</dbReference>
<dbReference type="AlphaFoldDB" id="A0AB73IBB1"/>
<dbReference type="GO" id="GO:0000976">
    <property type="term" value="F:transcription cis-regulatory region binding"/>
    <property type="evidence" value="ECO:0007669"/>
    <property type="project" value="TreeGrafter"/>
</dbReference>
<dbReference type="GO" id="GO:0003700">
    <property type="term" value="F:DNA-binding transcription factor activity"/>
    <property type="evidence" value="ECO:0007669"/>
    <property type="project" value="TreeGrafter"/>
</dbReference>
<dbReference type="InterPro" id="IPR041478">
    <property type="entry name" value="TetR_C_27"/>
</dbReference>
<keyword evidence="1" id="KW-0805">Transcription regulation</keyword>
<evidence type="ECO:0000259" key="5">
    <source>
        <dbReference type="PROSITE" id="PS50977"/>
    </source>
</evidence>
<evidence type="ECO:0000256" key="3">
    <source>
        <dbReference type="ARBA" id="ARBA00023163"/>
    </source>
</evidence>
<dbReference type="EMBL" id="JAURTK010000003">
    <property type="protein sequence ID" value="MDP9647167.1"/>
    <property type="molecule type" value="Genomic_DNA"/>
</dbReference>
<dbReference type="Pfam" id="PF17935">
    <property type="entry name" value="TetR_C_27"/>
    <property type="match status" value="1"/>
</dbReference>
<feature type="DNA-binding region" description="H-T-H motif" evidence="4">
    <location>
        <begin position="41"/>
        <end position="60"/>
    </location>
</feature>
<proteinExistence type="predicted"/>
<dbReference type="PANTHER" id="PTHR30055:SF234">
    <property type="entry name" value="HTH-TYPE TRANSCRIPTIONAL REGULATOR BETI"/>
    <property type="match status" value="1"/>
</dbReference>
<accession>A0AB73IBB1</accession>
<dbReference type="InterPro" id="IPR009057">
    <property type="entry name" value="Homeodomain-like_sf"/>
</dbReference>
<dbReference type="PRINTS" id="PR00455">
    <property type="entry name" value="HTHTETR"/>
</dbReference>
<sequence length="206" mass="23296">MKNTPTPSAVPARGPADHEVRDQIVAAATEHFSRYGYEKTTVSDLAKAIGFSKAYIYKFFESKQAIGEMICINCLREIESEVRAAVAETDLPPEKLRRTFKVFTDASLRLFFRDRKLYDIAASAATENWQAVQAYEARVQQLLQEILQEGRQSGDFERKTPLDETAMAIYLVLRPYLNPLLLQYNRDTTDVAPAQLSSLVLRSLSP</sequence>
<evidence type="ECO:0000256" key="2">
    <source>
        <dbReference type="ARBA" id="ARBA00023125"/>
    </source>
</evidence>
<dbReference type="SUPFAM" id="SSF48498">
    <property type="entry name" value="Tetracyclin repressor-like, C-terminal domain"/>
    <property type="match status" value="1"/>
</dbReference>
<dbReference type="PANTHER" id="PTHR30055">
    <property type="entry name" value="HTH-TYPE TRANSCRIPTIONAL REGULATOR RUTR"/>
    <property type="match status" value="1"/>
</dbReference>
<dbReference type="Gene3D" id="1.10.357.10">
    <property type="entry name" value="Tetracycline Repressor, domain 2"/>
    <property type="match status" value="1"/>
</dbReference>
<dbReference type="Proteomes" id="UP001229486">
    <property type="component" value="Unassembled WGS sequence"/>
</dbReference>
<dbReference type="InterPro" id="IPR050109">
    <property type="entry name" value="HTH-type_TetR-like_transc_reg"/>
</dbReference>
<dbReference type="InterPro" id="IPR036271">
    <property type="entry name" value="Tet_transcr_reg_TetR-rel_C_sf"/>
</dbReference>
<evidence type="ECO:0000256" key="1">
    <source>
        <dbReference type="ARBA" id="ARBA00023015"/>
    </source>
</evidence>
<dbReference type="RefSeq" id="WP_392393598.1">
    <property type="nucleotide sequence ID" value="NZ_JAURTK010000003.1"/>
</dbReference>